<organism evidence="1 2">
    <name type="scientific">Castor canadensis</name>
    <name type="common">American beaver</name>
    <dbReference type="NCBI Taxonomy" id="51338"/>
    <lineage>
        <taxon>Eukaryota</taxon>
        <taxon>Metazoa</taxon>
        <taxon>Chordata</taxon>
        <taxon>Craniata</taxon>
        <taxon>Vertebrata</taxon>
        <taxon>Euteleostomi</taxon>
        <taxon>Mammalia</taxon>
        <taxon>Eutheria</taxon>
        <taxon>Euarchontoglires</taxon>
        <taxon>Glires</taxon>
        <taxon>Rodentia</taxon>
        <taxon>Castorimorpha</taxon>
        <taxon>Castoridae</taxon>
        <taxon>Castor</taxon>
    </lineage>
</organism>
<name>A0AC58N1D7_CASCN</name>
<proteinExistence type="predicted"/>
<evidence type="ECO:0000313" key="2">
    <source>
        <dbReference type="RefSeq" id="XP_073935466.1"/>
    </source>
</evidence>
<accession>A0AC58N1D7</accession>
<sequence>MIMGIFLKNLQKVKVMKPCGMTISSSKETGGTVRIQRLQGHQVLSPLCSLTGASHFVKHLQFTNWPDHGTPASGDYFIKYVRYVRKSHVTGPMVVHCSAGVGRTGVFICADVVFCAIEKNYSFNIMNIVTQMRKQRYGMIQTKEQYHFCYEIVLQVLQKLLTLE</sequence>
<reference evidence="2" key="1">
    <citation type="submission" date="2025-08" db="UniProtKB">
        <authorList>
            <consortium name="RefSeq"/>
        </authorList>
    </citation>
    <scope>IDENTIFICATION</scope>
</reference>
<dbReference type="RefSeq" id="XP_073935466.1">
    <property type="nucleotide sequence ID" value="XM_074079365.1"/>
</dbReference>
<protein>
    <submittedName>
        <fullName evidence="2">Tyrosine-protein phosphatase non-receptor type 20 isoform X3</fullName>
    </submittedName>
</protein>
<keyword evidence="1" id="KW-1185">Reference proteome</keyword>
<evidence type="ECO:0000313" key="1">
    <source>
        <dbReference type="Proteomes" id="UP001732720"/>
    </source>
</evidence>
<gene>
    <name evidence="2" type="primary">Ptpn20</name>
</gene>
<dbReference type="Proteomes" id="UP001732720">
    <property type="component" value="Chromosome 7"/>
</dbReference>